<keyword evidence="2" id="KW-1185">Reference proteome</keyword>
<evidence type="ECO:0000313" key="1">
    <source>
        <dbReference type="EMBL" id="MFB9761066.1"/>
    </source>
</evidence>
<name>A0ABV5WL49_9BACI</name>
<proteinExistence type="predicted"/>
<accession>A0ABV5WL49</accession>
<dbReference type="RefSeq" id="WP_379951311.1">
    <property type="nucleotide sequence ID" value="NZ_JBHMAF010000187.1"/>
</dbReference>
<protein>
    <submittedName>
        <fullName evidence="1">YheC/YheD family protein</fullName>
    </submittedName>
</protein>
<reference evidence="1 2" key="1">
    <citation type="submission" date="2024-09" db="EMBL/GenBank/DDBJ databases">
        <authorList>
            <person name="Sun Q."/>
            <person name="Mori K."/>
        </authorList>
    </citation>
    <scope>NUCLEOTIDE SEQUENCE [LARGE SCALE GENOMIC DNA]</scope>
    <source>
        <strain evidence="1 2">JCM 11201</strain>
    </source>
</reference>
<sequence>MKLRSYMLQKSGREPNTVYLPYTFDNIQSLKYISFGTKIIECDVRADSLSDNTISIGQEIIADLKLPFLTPIHVFVYEETIVIGPLIGIFTAGFTESSLRPIGERSLFFANLLTAKDDTKAYLFAFGSHQINWKEGTITAYFYNEQRWVQHEIPFPHVVYDRLPNRKTENHRAIARVKERLQHEYLIPWFNPGFFNKWDIYRCLQKDEAAVSYLPETHRFTSFEQIEFLLSKYGHVYIKPINGSLGSSIYQVRYDFEENEYYCRYRDADGNKLRKYHSLEYLINHLLSRYNLETFIVQQGISLLRINGQPVDFRIHTNKDRHGYWRMSAIAAKIAGQGSMTTHMNNGGDVKSLDEIFPDPVERESVLQKLTTAVLLLSESIDTHLDGCIGEIGFDLGLDKTGKVWLFEANSKPGRSIFHHPKLKESDRLTKELFLEYALHLTEKSLFSPEELFQ</sequence>
<dbReference type="InterPro" id="IPR026838">
    <property type="entry name" value="YheC/D"/>
</dbReference>
<gene>
    <name evidence="1" type="ORF">ACFFMS_22705</name>
</gene>
<dbReference type="EMBL" id="JBHMAF010000187">
    <property type="protein sequence ID" value="MFB9761066.1"/>
    <property type="molecule type" value="Genomic_DNA"/>
</dbReference>
<dbReference type="Pfam" id="PF14398">
    <property type="entry name" value="ATPgrasp_YheCD"/>
    <property type="match status" value="1"/>
</dbReference>
<dbReference type="SUPFAM" id="SSF56059">
    <property type="entry name" value="Glutathione synthetase ATP-binding domain-like"/>
    <property type="match status" value="1"/>
</dbReference>
<evidence type="ECO:0000313" key="2">
    <source>
        <dbReference type="Proteomes" id="UP001589609"/>
    </source>
</evidence>
<dbReference type="Gene3D" id="3.30.470.20">
    <property type="entry name" value="ATP-grasp fold, B domain"/>
    <property type="match status" value="1"/>
</dbReference>
<organism evidence="1 2">
    <name type="scientific">Ectobacillus funiculus</name>
    <dbReference type="NCBI Taxonomy" id="137993"/>
    <lineage>
        <taxon>Bacteria</taxon>
        <taxon>Bacillati</taxon>
        <taxon>Bacillota</taxon>
        <taxon>Bacilli</taxon>
        <taxon>Bacillales</taxon>
        <taxon>Bacillaceae</taxon>
        <taxon>Ectobacillus</taxon>
    </lineage>
</organism>
<comment type="caution">
    <text evidence="1">The sequence shown here is derived from an EMBL/GenBank/DDBJ whole genome shotgun (WGS) entry which is preliminary data.</text>
</comment>
<dbReference type="Proteomes" id="UP001589609">
    <property type="component" value="Unassembled WGS sequence"/>
</dbReference>